<evidence type="ECO:0000259" key="2">
    <source>
        <dbReference type="PROSITE" id="PS51186"/>
    </source>
</evidence>
<dbReference type="GO" id="GO:0008080">
    <property type="term" value="F:N-acetyltransferase activity"/>
    <property type="evidence" value="ECO:0007669"/>
    <property type="project" value="InterPro"/>
</dbReference>
<evidence type="ECO:0000313" key="4">
    <source>
        <dbReference type="Proteomes" id="UP000070456"/>
    </source>
</evidence>
<dbReference type="PROSITE" id="PS51186">
    <property type="entry name" value="GNAT"/>
    <property type="match status" value="1"/>
</dbReference>
<organism evidence="3 4">
    <name type="scientific">Thermotalea metallivorans</name>
    <dbReference type="NCBI Taxonomy" id="520762"/>
    <lineage>
        <taxon>Bacteria</taxon>
        <taxon>Bacillati</taxon>
        <taxon>Bacillota</taxon>
        <taxon>Clostridia</taxon>
        <taxon>Peptostreptococcales</taxon>
        <taxon>Thermotaleaceae</taxon>
        <taxon>Thermotalea</taxon>
    </lineage>
</organism>
<evidence type="ECO:0000313" key="3">
    <source>
        <dbReference type="EMBL" id="KXG78630.1"/>
    </source>
</evidence>
<sequence>MENLIIRSPRMTDAEDINEMRRQTGVRETTLGLATDTLARTQGVLSNLTADDHILVAELDIDGRKKVVGMAGLQIHKNPRMRHSATLGMSVNANYQGMGIGKALMKEILDVADNYLMLIRVELGVLESNTKARKLYESFGFVYEGTKKYAIIQSGRYAHELMMARYRIPEQFREHRE</sequence>
<protein>
    <recommendedName>
        <fullName evidence="2">N-acetyltransferase domain-containing protein</fullName>
    </recommendedName>
</protein>
<name>A0A140LDK5_9FIRM</name>
<dbReference type="InterPro" id="IPR016181">
    <property type="entry name" value="Acyl_CoA_acyltransferase"/>
</dbReference>
<reference evidence="3 4" key="1">
    <citation type="submission" date="2015-12" db="EMBL/GenBank/DDBJ databases">
        <title>Draft genome sequence of the thermoanaerobe Thermotalea metallivorans, an isolate from the runoff channel of the Great Artesian Basin, Australia.</title>
        <authorList>
            <person name="Patel B.K."/>
        </authorList>
    </citation>
    <scope>NUCLEOTIDE SEQUENCE [LARGE SCALE GENOMIC DNA]</scope>
    <source>
        <strain evidence="3 4">B2-1</strain>
    </source>
</reference>
<dbReference type="InterPro" id="IPR000182">
    <property type="entry name" value="GNAT_dom"/>
</dbReference>
<dbReference type="RefSeq" id="WP_068554117.1">
    <property type="nucleotide sequence ID" value="NZ_LOEE01000004.1"/>
</dbReference>
<gene>
    <name evidence="3" type="ORF">AN619_01560</name>
</gene>
<keyword evidence="4" id="KW-1185">Reference proteome</keyword>
<dbReference type="OrthoDB" id="948250at2"/>
<keyword evidence="1" id="KW-0808">Transferase</keyword>
<dbReference type="InterPro" id="IPR050769">
    <property type="entry name" value="NAT_camello-type"/>
</dbReference>
<dbReference type="Pfam" id="PF00583">
    <property type="entry name" value="Acetyltransf_1"/>
    <property type="match status" value="1"/>
</dbReference>
<dbReference type="PANTHER" id="PTHR13947:SF37">
    <property type="entry name" value="LD18367P"/>
    <property type="match status" value="1"/>
</dbReference>
<dbReference type="Proteomes" id="UP000070456">
    <property type="component" value="Unassembled WGS sequence"/>
</dbReference>
<dbReference type="Gene3D" id="3.40.630.30">
    <property type="match status" value="1"/>
</dbReference>
<dbReference type="PANTHER" id="PTHR13947">
    <property type="entry name" value="GNAT FAMILY N-ACETYLTRANSFERASE"/>
    <property type="match status" value="1"/>
</dbReference>
<dbReference type="CDD" id="cd04301">
    <property type="entry name" value="NAT_SF"/>
    <property type="match status" value="1"/>
</dbReference>
<dbReference type="EMBL" id="LOEE01000004">
    <property type="protein sequence ID" value="KXG78630.1"/>
    <property type="molecule type" value="Genomic_DNA"/>
</dbReference>
<proteinExistence type="predicted"/>
<dbReference type="SUPFAM" id="SSF55729">
    <property type="entry name" value="Acyl-CoA N-acyltransferases (Nat)"/>
    <property type="match status" value="1"/>
</dbReference>
<comment type="caution">
    <text evidence="3">The sequence shown here is derived from an EMBL/GenBank/DDBJ whole genome shotgun (WGS) entry which is preliminary data.</text>
</comment>
<feature type="domain" description="N-acetyltransferase" evidence="2">
    <location>
        <begin position="4"/>
        <end position="168"/>
    </location>
</feature>
<dbReference type="AlphaFoldDB" id="A0A140LDK5"/>
<dbReference type="PATRIC" id="fig|520762.4.peg.182"/>
<evidence type="ECO:0000256" key="1">
    <source>
        <dbReference type="ARBA" id="ARBA00022679"/>
    </source>
</evidence>
<accession>A0A140LDK5</accession>
<dbReference type="STRING" id="520762.AN619_01560"/>